<dbReference type="InterPro" id="IPR037294">
    <property type="entry name" value="ABC_BtuC-like"/>
</dbReference>
<dbReference type="PANTHER" id="PTHR30472:SF41">
    <property type="entry name" value="TRANSPORT SYSTEM PERMEASE PROTEIN"/>
    <property type="match status" value="1"/>
</dbReference>
<dbReference type="Pfam" id="PF01032">
    <property type="entry name" value="FecCD"/>
    <property type="match status" value="1"/>
</dbReference>
<keyword evidence="3" id="KW-0813">Transport</keyword>
<evidence type="ECO:0000256" key="7">
    <source>
        <dbReference type="ARBA" id="ARBA00023136"/>
    </source>
</evidence>
<comment type="subcellular location">
    <subcellularLocation>
        <location evidence="1">Cell membrane</location>
        <topology evidence="1">Multi-pass membrane protein</topology>
    </subcellularLocation>
</comment>
<keyword evidence="4" id="KW-1003">Cell membrane</keyword>
<proteinExistence type="inferred from homology"/>
<evidence type="ECO:0000256" key="2">
    <source>
        <dbReference type="ARBA" id="ARBA00007935"/>
    </source>
</evidence>
<dbReference type="GO" id="GO:0005886">
    <property type="term" value="C:plasma membrane"/>
    <property type="evidence" value="ECO:0007669"/>
    <property type="project" value="UniProtKB-SubCell"/>
</dbReference>
<evidence type="ECO:0000313" key="9">
    <source>
        <dbReference type="EMBL" id="MPM36396.1"/>
    </source>
</evidence>
<keyword evidence="6 8" id="KW-1133">Transmembrane helix</keyword>
<evidence type="ECO:0000256" key="8">
    <source>
        <dbReference type="SAM" id="Phobius"/>
    </source>
</evidence>
<evidence type="ECO:0000256" key="4">
    <source>
        <dbReference type="ARBA" id="ARBA00022475"/>
    </source>
</evidence>
<evidence type="ECO:0000256" key="3">
    <source>
        <dbReference type="ARBA" id="ARBA00022448"/>
    </source>
</evidence>
<dbReference type="InterPro" id="IPR000522">
    <property type="entry name" value="ABC_transptr_permease_BtuC"/>
</dbReference>
<accession>A0A644Z6A3</accession>
<feature type="transmembrane region" description="Helical" evidence="8">
    <location>
        <begin position="94"/>
        <end position="112"/>
    </location>
</feature>
<evidence type="ECO:0000256" key="1">
    <source>
        <dbReference type="ARBA" id="ARBA00004651"/>
    </source>
</evidence>
<keyword evidence="5 8" id="KW-0812">Transmembrane</keyword>
<protein>
    <submittedName>
        <fullName evidence="9">Hemin transport system permease protein HmuU</fullName>
    </submittedName>
</protein>
<dbReference type="EMBL" id="VSSQ01007594">
    <property type="protein sequence ID" value="MPM36396.1"/>
    <property type="molecule type" value="Genomic_DNA"/>
</dbReference>
<organism evidence="9">
    <name type="scientific">bioreactor metagenome</name>
    <dbReference type="NCBI Taxonomy" id="1076179"/>
    <lineage>
        <taxon>unclassified sequences</taxon>
        <taxon>metagenomes</taxon>
        <taxon>ecological metagenomes</taxon>
    </lineage>
</organism>
<keyword evidence="7 8" id="KW-0472">Membrane</keyword>
<sequence length="232" mass="24399">MGSSAFGIDISSSAYASFGMAAAGWTGAMGITLIIMAVSSRLKDNLSLLIFGIMSGSAVTAVISLLQYFSSSASLKSFVLWTMGSFSGLNQDQIYILTIMVICGLALSIYNIKDLNALLAGETYAKSLGVNLQFTRIRILTASTLLAGSITAFCGPVGFIGIAVPHISRMIFKNADHKVLLPATAILGAAIMLFTDTVSQLPGHSTVLPVNTVSALIGIPVILMIILKRKMQ</sequence>
<reference evidence="9" key="1">
    <citation type="submission" date="2019-08" db="EMBL/GenBank/DDBJ databases">
        <authorList>
            <person name="Kucharzyk K."/>
            <person name="Murdoch R.W."/>
            <person name="Higgins S."/>
            <person name="Loffler F."/>
        </authorList>
    </citation>
    <scope>NUCLEOTIDE SEQUENCE</scope>
</reference>
<dbReference type="GO" id="GO:0033214">
    <property type="term" value="P:siderophore-iron import into cell"/>
    <property type="evidence" value="ECO:0007669"/>
    <property type="project" value="TreeGrafter"/>
</dbReference>
<feature type="transmembrane region" description="Helical" evidence="8">
    <location>
        <begin position="48"/>
        <end position="69"/>
    </location>
</feature>
<comment type="caution">
    <text evidence="9">The sequence shown here is derived from an EMBL/GenBank/DDBJ whole genome shotgun (WGS) entry which is preliminary data.</text>
</comment>
<feature type="transmembrane region" description="Helical" evidence="8">
    <location>
        <begin position="207"/>
        <end position="227"/>
    </location>
</feature>
<dbReference type="AlphaFoldDB" id="A0A644Z6A3"/>
<gene>
    <name evidence="9" type="primary">hmuU_29</name>
    <name evidence="9" type="ORF">SDC9_82992</name>
</gene>
<dbReference type="GO" id="GO:0022857">
    <property type="term" value="F:transmembrane transporter activity"/>
    <property type="evidence" value="ECO:0007669"/>
    <property type="project" value="InterPro"/>
</dbReference>
<dbReference type="SUPFAM" id="SSF81345">
    <property type="entry name" value="ABC transporter involved in vitamin B12 uptake, BtuC"/>
    <property type="match status" value="1"/>
</dbReference>
<evidence type="ECO:0000256" key="5">
    <source>
        <dbReference type="ARBA" id="ARBA00022692"/>
    </source>
</evidence>
<feature type="transmembrane region" description="Helical" evidence="8">
    <location>
        <begin position="12"/>
        <end position="36"/>
    </location>
</feature>
<comment type="similarity">
    <text evidence="2">Belongs to the binding-protein-dependent transport system permease family. FecCD subfamily.</text>
</comment>
<dbReference type="PANTHER" id="PTHR30472">
    <property type="entry name" value="FERRIC ENTEROBACTIN TRANSPORT SYSTEM PERMEASE PROTEIN"/>
    <property type="match status" value="1"/>
</dbReference>
<name>A0A644Z6A3_9ZZZZ</name>
<evidence type="ECO:0000256" key="6">
    <source>
        <dbReference type="ARBA" id="ARBA00022989"/>
    </source>
</evidence>
<dbReference type="Gene3D" id="1.10.3470.10">
    <property type="entry name" value="ABC transporter involved in vitamin B12 uptake, BtuC"/>
    <property type="match status" value="1"/>
</dbReference>